<dbReference type="Proteomes" id="UP001500443">
    <property type="component" value="Unassembled WGS sequence"/>
</dbReference>
<evidence type="ECO:0000313" key="2">
    <source>
        <dbReference type="Proteomes" id="UP001500443"/>
    </source>
</evidence>
<proteinExistence type="predicted"/>
<sequence>MVVTSSRPFGRRGEVFGPAVPEWREPLLSFEHEAAYEYAFADGALPGLLPARDGRFTQ</sequence>
<dbReference type="RefSeq" id="WP_344288836.1">
    <property type="nucleotide sequence ID" value="NZ_BAAAPF010000022.1"/>
</dbReference>
<organism evidence="1 2">
    <name type="scientific">Streptomyces synnematoformans</name>
    <dbReference type="NCBI Taxonomy" id="415721"/>
    <lineage>
        <taxon>Bacteria</taxon>
        <taxon>Bacillati</taxon>
        <taxon>Actinomycetota</taxon>
        <taxon>Actinomycetes</taxon>
        <taxon>Kitasatosporales</taxon>
        <taxon>Streptomycetaceae</taxon>
        <taxon>Streptomyces</taxon>
    </lineage>
</organism>
<keyword evidence="2" id="KW-1185">Reference proteome</keyword>
<comment type="caution">
    <text evidence="1">The sequence shown here is derived from an EMBL/GenBank/DDBJ whole genome shotgun (WGS) entry which is preliminary data.</text>
</comment>
<name>A0ABP5JEB4_9ACTN</name>
<gene>
    <name evidence="1" type="ORF">GCM10009802_13380</name>
</gene>
<protein>
    <submittedName>
        <fullName evidence="1">Uncharacterized protein</fullName>
    </submittedName>
</protein>
<reference evidence="2" key="1">
    <citation type="journal article" date="2019" name="Int. J. Syst. Evol. Microbiol.">
        <title>The Global Catalogue of Microorganisms (GCM) 10K type strain sequencing project: providing services to taxonomists for standard genome sequencing and annotation.</title>
        <authorList>
            <consortium name="The Broad Institute Genomics Platform"/>
            <consortium name="The Broad Institute Genome Sequencing Center for Infectious Disease"/>
            <person name="Wu L."/>
            <person name="Ma J."/>
        </authorList>
    </citation>
    <scope>NUCLEOTIDE SEQUENCE [LARGE SCALE GENOMIC DNA]</scope>
    <source>
        <strain evidence="2">JCM 15481</strain>
    </source>
</reference>
<dbReference type="EMBL" id="BAAAPF010000022">
    <property type="protein sequence ID" value="GAA2114179.1"/>
    <property type="molecule type" value="Genomic_DNA"/>
</dbReference>
<evidence type="ECO:0000313" key="1">
    <source>
        <dbReference type="EMBL" id="GAA2114179.1"/>
    </source>
</evidence>
<accession>A0ABP5JEB4</accession>